<evidence type="ECO:0000256" key="2">
    <source>
        <dbReference type="ARBA" id="ARBA00022801"/>
    </source>
</evidence>
<evidence type="ECO:0000256" key="3">
    <source>
        <dbReference type="SAM" id="MobiDB-lite"/>
    </source>
</evidence>
<accession>A0AAU0N290</accession>
<dbReference type="PANTHER" id="PTHR21660">
    <property type="entry name" value="THIOESTERASE SUPERFAMILY MEMBER-RELATED"/>
    <property type="match status" value="1"/>
</dbReference>
<keyword evidence="2 5" id="KW-0378">Hydrolase</keyword>
<dbReference type="RefSeq" id="WP_318954496.1">
    <property type="nucleotide sequence ID" value="NZ_CP137555.1"/>
</dbReference>
<dbReference type="Pfam" id="PF03061">
    <property type="entry name" value="4HBT"/>
    <property type="match status" value="2"/>
</dbReference>
<organism evidence="5 6">
    <name type="scientific">Microbulbifer pacificus</name>
    <dbReference type="NCBI Taxonomy" id="407164"/>
    <lineage>
        <taxon>Bacteria</taxon>
        <taxon>Pseudomonadati</taxon>
        <taxon>Pseudomonadota</taxon>
        <taxon>Gammaproteobacteria</taxon>
        <taxon>Cellvibrionales</taxon>
        <taxon>Microbulbiferaceae</taxon>
        <taxon>Microbulbifer</taxon>
    </lineage>
</organism>
<dbReference type="GO" id="GO:0047617">
    <property type="term" value="F:fatty acyl-CoA hydrolase activity"/>
    <property type="evidence" value="ECO:0007669"/>
    <property type="project" value="InterPro"/>
</dbReference>
<dbReference type="CDD" id="cd03443">
    <property type="entry name" value="PaaI_thioesterase"/>
    <property type="match status" value="2"/>
</dbReference>
<dbReference type="Gene3D" id="3.10.129.10">
    <property type="entry name" value="Hotdog Thioesterase"/>
    <property type="match status" value="2"/>
</dbReference>
<dbReference type="AlphaFoldDB" id="A0AAU0N290"/>
<dbReference type="EMBL" id="CP137555">
    <property type="protein sequence ID" value="WOX06036.1"/>
    <property type="molecule type" value="Genomic_DNA"/>
</dbReference>
<name>A0AAU0N290_9GAMM</name>
<reference evidence="5 6" key="1">
    <citation type="submission" date="2023-10" db="EMBL/GenBank/DDBJ databases">
        <title>Description of Microbulbifer bruguierae sp. nov., isolated from the sediments of mangrove plant Bruguiera sexangula and comparative genomic analyses of the genus Microbulbifer.</title>
        <authorList>
            <person name="Long M."/>
        </authorList>
    </citation>
    <scope>NUCLEOTIDE SEQUENCE [LARGE SCALE GENOMIC DNA]</scope>
    <source>
        <strain evidence="5 6">SPO729</strain>
    </source>
</reference>
<evidence type="ECO:0000259" key="4">
    <source>
        <dbReference type="Pfam" id="PF03061"/>
    </source>
</evidence>
<evidence type="ECO:0000313" key="5">
    <source>
        <dbReference type="EMBL" id="WOX06036.1"/>
    </source>
</evidence>
<feature type="region of interest" description="Disordered" evidence="3">
    <location>
        <begin position="174"/>
        <end position="195"/>
    </location>
</feature>
<evidence type="ECO:0000313" key="6">
    <source>
        <dbReference type="Proteomes" id="UP001302477"/>
    </source>
</evidence>
<dbReference type="SUPFAM" id="SSF54637">
    <property type="entry name" value="Thioesterase/thiol ester dehydrase-isomerase"/>
    <property type="match status" value="2"/>
</dbReference>
<dbReference type="InterPro" id="IPR003736">
    <property type="entry name" value="PAAI_dom"/>
</dbReference>
<dbReference type="EC" id="3.1.2.-" evidence="5"/>
<dbReference type="InterPro" id="IPR039298">
    <property type="entry name" value="ACOT13"/>
</dbReference>
<proteinExistence type="inferred from homology"/>
<dbReference type="NCBIfam" id="TIGR00369">
    <property type="entry name" value="unchar_dom_1"/>
    <property type="match status" value="2"/>
</dbReference>
<protein>
    <submittedName>
        <fullName evidence="5">PaaI family thioesterase</fullName>
        <ecNumber evidence="5">3.1.2.-</ecNumber>
    </submittedName>
</protein>
<feature type="domain" description="Thioesterase" evidence="4">
    <location>
        <begin position="257"/>
        <end position="332"/>
    </location>
</feature>
<comment type="similarity">
    <text evidence="1">Belongs to the thioesterase PaaI family.</text>
</comment>
<feature type="domain" description="Thioesterase" evidence="4">
    <location>
        <begin position="78"/>
        <end position="154"/>
    </location>
</feature>
<dbReference type="InterPro" id="IPR029069">
    <property type="entry name" value="HotDog_dom_sf"/>
</dbReference>
<gene>
    <name evidence="5" type="ORF">R5R33_02535</name>
</gene>
<sequence>MTSSQSGHPNIPDEPCRGAIADLRVLQQPGQDTFRKFAHGELPAPPVWRLTGIQATEVGLGTATFSMPVTPWLEDFVGIYWGGLYALFADSPLAAAIWTTLPKGKILSTSELNLCYVRPMSRETPNLIGRAKTVHSGSQVGLSTVEITDHQGRMLAFGSSRCLIADFPIDEQEHYPEPDLGPSDGPDPYRRPPPEVSLDDMAGFGDVVPIACQQATISQGRTHPVWHFTGYRVRDIKDGYCESRLPSSPWFSNGNVVIYGGMLAWAADFTMGAAVYSTLPAGDLFATLDIHIRFMRPAAINDGDITLTSRVHHRGRQLRVASCDIVNAAGKRLAMATASALVIPGGARQLSQGLPPEAIIARATNAFAQQ</sequence>
<dbReference type="KEGG" id="mpaf:R5R33_02535"/>
<dbReference type="Proteomes" id="UP001302477">
    <property type="component" value="Chromosome"/>
</dbReference>
<keyword evidence="6" id="KW-1185">Reference proteome</keyword>
<dbReference type="PANTHER" id="PTHR21660:SF1">
    <property type="entry name" value="ACYL-COENZYME A THIOESTERASE 13"/>
    <property type="match status" value="1"/>
</dbReference>
<dbReference type="InterPro" id="IPR006683">
    <property type="entry name" value="Thioestr_dom"/>
</dbReference>
<evidence type="ECO:0000256" key="1">
    <source>
        <dbReference type="ARBA" id="ARBA00008324"/>
    </source>
</evidence>